<evidence type="ECO:0000256" key="2">
    <source>
        <dbReference type="ARBA" id="ARBA00007292"/>
    </source>
</evidence>
<organism evidence="11 12">
    <name type="scientific">Umbra pygmaea</name>
    <name type="common">Eastern mudminnow</name>
    <dbReference type="NCBI Taxonomy" id="75934"/>
    <lineage>
        <taxon>Eukaryota</taxon>
        <taxon>Metazoa</taxon>
        <taxon>Chordata</taxon>
        <taxon>Craniata</taxon>
        <taxon>Vertebrata</taxon>
        <taxon>Euteleostomi</taxon>
        <taxon>Actinopterygii</taxon>
        <taxon>Neopterygii</taxon>
        <taxon>Teleostei</taxon>
        <taxon>Protacanthopterygii</taxon>
        <taxon>Esociformes</taxon>
        <taxon>Umbridae</taxon>
        <taxon>Umbra</taxon>
    </lineage>
</organism>
<dbReference type="PIRSF" id="PIRSF002417">
    <property type="entry name" value="Lipid_binding_protein"/>
    <property type="match status" value="1"/>
</dbReference>
<accession>A0ABD0XJ04</accession>
<keyword evidence="3 7" id="KW-0964">Secreted</keyword>
<dbReference type="EMBL" id="JAGEUA010000001">
    <property type="protein sequence ID" value="KAL1021414.1"/>
    <property type="molecule type" value="Genomic_DNA"/>
</dbReference>
<dbReference type="Proteomes" id="UP001557470">
    <property type="component" value="Unassembled WGS sequence"/>
</dbReference>
<keyword evidence="8" id="KW-0812">Transmembrane</keyword>
<dbReference type="PANTHER" id="PTHR10504">
    <property type="entry name" value="BACTERICIDAL PERMEABILITY-INCREASING BPI PROTEIN-RELATED"/>
    <property type="match status" value="1"/>
</dbReference>
<sequence length="503" mass="55161">MSANREGSTFKILPPTTNTDYMKQDRILSMLPLIILLLTCINHAFGINPAIKAILTNKGLQYGSHVGTDWMHEKIMGMSIPDVSGGVDIGIGTVSYHLDGMSVTQCDIPAPSVKFSEGTGLQTIISGLSISVRGNWQTGFGIIHDGGSFDLAVFNMDLTSLVQLGSDDKGHMSIISKYCLAGISYAKIYFHGGASFIFQPFVDHFEGRIKDLIEEKICPMVDQHVADLEGLLANMQVAFQINPLLVLDIPLTSPPLIDPLNLGVNLKGEIYSVQQPTEPPFEGKAFDLPKDEGFMFLLGLSEFPLNSASYAYFSTGYFQTTITDKMIPDTFPFHLNTSTFGPFIPQLPKLFPNMLMELQLYARQIPKFSFLRDVVTLEFLGAIKTFAIQPNASHTPLFQLNADSNFSGKVNILEGKLHGLMNLSNFTLTLASSEIGPFQTAALESAMKTVMKMSVLSKLNAKLMEGIALPTIPHLRLVKSVLKVQQGFMLIASDIEVSSDFIN</sequence>
<evidence type="ECO:0000313" key="11">
    <source>
        <dbReference type="EMBL" id="KAL1021414.1"/>
    </source>
</evidence>
<evidence type="ECO:0000256" key="1">
    <source>
        <dbReference type="ARBA" id="ARBA00004613"/>
    </source>
</evidence>
<name>A0ABD0XJ04_UMBPY</name>
<dbReference type="GO" id="GO:0005615">
    <property type="term" value="C:extracellular space"/>
    <property type="evidence" value="ECO:0007669"/>
    <property type="project" value="UniProtKB-UniRule"/>
</dbReference>
<keyword evidence="4 6" id="KW-1015">Disulfide bond</keyword>
<dbReference type="SUPFAM" id="SSF55394">
    <property type="entry name" value="Bactericidal permeability-increasing protein, BPI"/>
    <property type="match status" value="2"/>
</dbReference>
<evidence type="ECO:0000313" key="12">
    <source>
        <dbReference type="Proteomes" id="UP001557470"/>
    </source>
</evidence>
<evidence type="ECO:0000256" key="5">
    <source>
        <dbReference type="ARBA" id="ARBA00023180"/>
    </source>
</evidence>
<keyword evidence="7" id="KW-0929">Antimicrobial</keyword>
<dbReference type="SMART" id="SM00329">
    <property type="entry name" value="BPI2"/>
    <property type="match status" value="1"/>
</dbReference>
<feature type="disulfide bond" evidence="6">
    <location>
        <begin position="179"/>
        <end position="218"/>
    </location>
</feature>
<dbReference type="Gene3D" id="3.15.20.10">
    <property type="entry name" value="Bactericidal permeability-increasing protein, domain 2"/>
    <property type="match status" value="1"/>
</dbReference>
<comment type="subcellular location">
    <subcellularLocation>
        <location evidence="1 7">Secreted</location>
    </subcellularLocation>
</comment>
<dbReference type="AlphaFoldDB" id="A0ABD0XJ04"/>
<evidence type="ECO:0000256" key="7">
    <source>
        <dbReference type="RuleBase" id="RU369039"/>
    </source>
</evidence>
<evidence type="ECO:0000256" key="4">
    <source>
        <dbReference type="ARBA" id="ARBA00023157"/>
    </source>
</evidence>
<protein>
    <recommendedName>
        <fullName evidence="7">Bactericidal permeability-increasing protein</fullName>
        <shortName evidence="7">BPI</shortName>
    </recommendedName>
</protein>
<evidence type="ECO:0000256" key="6">
    <source>
        <dbReference type="PIRSR" id="PIRSR002417-50"/>
    </source>
</evidence>
<gene>
    <name evidence="11" type="ORF">UPYG_G00012990</name>
</gene>
<dbReference type="InterPro" id="IPR001124">
    <property type="entry name" value="Lipid-bd_serum_glycop_C"/>
</dbReference>
<dbReference type="InterPro" id="IPR017943">
    <property type="entry name" value="Bactericidal_perm-incr_a/b_dom"/>
</dbReference>
<keyword evidence="12" id="KW-1185">Reference proteome</keyword>
<dbReference type="FunFam" id="3.15.20.10:FF:000001">
    <property type="entry name" value="Phospholipid transfer protein"/>
    <property type="match status" value="1"/>
</dbReference>
<comment type="function">
    <text evidence="7">The cytotoxic action of BPI is limited to many species of Gram-negative bacteria; this specificity may be explained by a strong affinity of the very basic N-terminal half for the negatively charged lipopolysaccharides that are unique to the Gram-negative bacterial outer envelope.</text>
</comment>
<keyword evidence="7" id="KW-0391">Immunity</keyword>
<reference evidence="11 12" key="1">
    <citation type="submission" date="2024-06" db="EMBL/GenBank/DDBJ databases">
        <authorList>
            <person name="Pan Q."/>
            <person name="Wen M."/>
            <person name="Jouanno E."/>
            <person name="Zahm M."/>
            <person name="Klopp C."/>
            <person name="Cabau C."/>
            <person name="Louis A."/>
            <person name="Berthelot C."/>
            <person name="Parey E."/>
            <person name="Roest Crollius H."/>
            <person name="Montfort J."/>
            <person name="Robinson-Rechavi M."/>
            <person name="Bouchez O."/>
            <person name="Lampietro C."/>
            <person name="Lopez Roques C."/>
            <person name="Donnadieu C."/>
            <person name="Postlethwait J."/>
            <person name="Bobe J."/>
            <person name="Verreycken H."/>
            <person name="Guiguen Y."/>
        </authorList>
    </citation>
    <scope>NUCLEOTIDE SEQUENCE [LARGE SCALE GENOMIC DNA]</scope>
    <source>
        <strain evidence="11">Up_M1</strain>
        <tissue evidence="11">Testis</tissue>
    </source>
</reference>
<proteinExistence type="inferred from homology"/>
<comment type="domain">
    <text evidence="7">The N- and C-terminal barrels adopt an identical fold despite having only 13% of conserved residues.</text>
</comment>
<dbReference type="GO" id="GO:0045087">
    <property type="term" value="P:innate immune response"/>
    <property type="evidence" value="ECO:0007669"/>
    <property type="project" value="UniProtKB-UniRule"/>
</dbReference>
<dbReference type="Pfam" id="PF02886">
    <property type="entry name" value="LBP_BPI_CETP_C"/>
    <property type="match status" value="1"/>
</dbReference>
<dbReference type="PANTHER" id="PTHR10504:SF132">
    <property type="entry name" value="BACTERICIDAL PERMEABILITY-INCREASING PROTEIN"/>
    <property type="match status" value="1"/>
</dbReference>
<dbReference type="InterPro" id="IPR017942">
    <property type="entry name" value="Lipid-bd_serum_glycop_N"/>
</dbReference>
<evidence type="ECO:0000256" key="3">
    <source>
        <dbReference type="ARBA" id="ARBA00022525"/>
    </source>
</evidence>
<dbReference type="InterPro" id="IPR032942">
    <property type="entry name" value="BPI/LBP/Plunc"/>
</dbReference>
<dbReference type="SMART" id="SM00328">
    <property type="entry name" value="BPI1"/>
    <property type="match status" value="1"/>
</dbReference>
<comment type="similarity">
    <text evidence="2">Belongs to the BPI/LBP/Plunc superfamily. BPI/LBP family.</text>
</comment>
<dbReference type="GO" id="GO:0050829">
    <property type="term" value="P:defense response to Gram-negative bacterium"/>
    <property type="evidence" value="ECO:0007669"/>
    <property type="project" value="UniProtKB-UniRule"/>
</dbReference>
<feature type="domain" description="Lipid-binding serum glycoprotein N-terminal" evidence="9">
    <location>
        <begin position="55"/>
        <end position="275"/>
    </location>
</feature>
<feature type="transmembrane region" description="Helical" evidence="8">
    <location>
        <begin position="27"/>
        <end position="45"/>
    </location>
</feature>
<keyword evidence="5 7" id="KW-0325">Glycoprotein</keyword>
<keyword evidence="7" id="KW-0044">Antibiotic</keyword>
<dbReference type="Pfam" id="PF01273">
    <property type="entry name" value="LBP_BPI_CETP"/>
    <property type="match status" value="1"/>
</dbReference>
<evidence type="ECO:0000259" key="9">
    <source>
        <dbReference type="SMART" id="SM00328"/>
    </source>
</evidence>
<keyword evidence="7" id="KW-0732">Signal</keyword>
<dbReference type="FunFam" id="3.15.10.10:FF:000001">
    <property type="entry name" value="phospholipid transfer protein-like"/>
    <property type="match status" value="1"/>
</dbReference>
<keyword evidence="7" id="KW-0399">Innate immunity</keyword>
<dbReference type="Gene3D" id="3.15.10.10">
    <property type="entry name" value="Bactericidal permeability-increasing protein, domain 1"/>
    <property type="match status" value="1"/>
</dbReference>
<dbReference type="InterPro" id="IPR030675">
    <property type="entry name" value="BPI/LBP"/>
</dbReference>
<feature type="domain" description="Lipid-binding serum glycoprotein C-terminal" evidence="10">
    <location>
        <begin position="290"/>
        <end position="493"/>
    </location>
</feature>
<comment type="subunit">
    <text evidence="7">Monomer. Homodimer; disulfide-linked.</text>
</comment>
<comment type="caution">
    <text evidence="11">The sequence shown here is derived from an EMBL/GenBank/DDBJ whole genome shotgun (WGS) entry which is preliminary data.</text>
</comment>
<keyword evidence="8" id="KW-1133">Transmembrane helix</keyword>
<evidence type="ECO:0000259" key="10">
    <source>
        <dbReference type="SMART" id="SM00329"/>
    </source>
</evidence>
<evidence type="ECO:0000256" key="8">
    <source>
        <dbReference type="SAM" id="Phobius"/>
    </source>
</evidence>
<keyword evidence="8" id="KW-0472">Membrane</keyword>
<comment type="domain">
    <text evidence="7">The N-terminal region may be exposed to the interior of the granule, whereas the C-terminal portion may be embedded in the membrane. During phagocytosis and degranulation, proteases may be released and activated and cleave BPI at the junction of the N- and C-terminal portions of the molecule, providing controlled release of the N-terminal antibacterial fragment when bacteria are ingested.</text>
</comment>